<accession>A0AAW1N8X2</accession>
<evidence type="ECO:0000313" key="1">
    <source>
        <dbReference type="EMBL" id="KAK9755946.1"/>
    </source>
</evidence>
<keyword evidence="2" id="KW-1185">Reference proteome</keyword>
<dbReference type="Proteomes" id="UP001443914">
    <property type="component" value="Unassembled WGS sequence"/>
</dbReference>
<name>A0AAW1N8X2_SAPOF</name>
<sequence>MLTITLYHKTSIYKTRHYHSSLNTTYIHHTPPQYHITYTLLLFTVRINIHITAQHNLTFSSLANITHHNSIRQSHISFLNIANPKLQCDSDRHSSNNVQ</sequence>
<protein>
    <submittedName>
        <fullName evidence="1">Uncharacterized protein</fullName>
    </submittedName>
</protein>
<dbReference type="EMBL" id="JBDFQZ010000001">
    <property type="protein sequence ID" value="KAK9755946.1"/>
    <property type="molecule type" value="Genomic_DNA"/>
</dbReference>
<comment type="caution">
    <text evidence="1">The sequence shown here is derived from an EMBL/GenBank/DDBJ whole genome shotgun (WGS) entry which is preliminary data.</text>
</comment>
<gene>
    <name evidence="1" type="ORF">RND81_01G061400</name>
</gene>
<dbReference type="AlphaFoldDB" id="A0AAW1N8X2"/>
<reference evidence="1" key="1">
    <citation type="submission" date="2024-03" db="EMBL/GenBank/DDBJ databases">
        <title>WGS assembly of Saponaria officinalis var. Norfolk2.</title>
        <authorList>
            <person name="Jenkins J."/>
            <person name="Shu S."/>
            <person name="Grimwood J."/>
            <person name="Barry K."/>
            <person name="Goodstein D."/>
            <person name="Schmutz J."/>
            <person name="Leebens-Mack J."/>
            <person name="Osbourn A."/>
        </authorList>
    </citation>
    <scope>NUCLEOTIDE SEQUENCE [LARGE SCALE GENOMIC DNA]</scope>
    <source>
        <strain evidence="1">JIC</strain>
    </source>
</reference>
<proteinExistence type="predicted"/>
<organism evidence="1 2">
    <name type="scientific">Saponaria officinalis</name>
    <name type="common">Common soapwort</name>
    <name type="synonym">Lychnis saponaria</name>
    <dbReference type="NCBI Taxonomy" id="3572"/>
    <lineage>
        <taxon>Eukaryota</taxon>
        <taxon>Viridiplantae</taxon>
        <taxon>Streptophyta</taxon>
        <taxon>Embryophyta</taxon>
        <taxon>Tracheophyta</taxon>
        <taxon>Spermatophyta</taxon>
        <taxon>Magnoliopsida</taxon>
        <taxon>eudicotyledons</taxon>
        <taxon>Gunneridae</taxon>
        <taxon>Pentapetalae</taxon>
        <taxon>Caryophyllales</taxon>
        <taxon>Caryophyllaceae</taxon>
        <taxon>Caryophylleae</taxon>
        <taxon>Saponaria</taxon>
    </lineage>
</organism>
<evidence type="ECO:0000313" key="2">
    <source>
        <dbReference type="Proteomes" id="UP001443914"/>
    </source>
</evidence>